<keyword evidence="4" id="KW-0027">Amidation</keyword>
<evidence type="ECO:0000256" key="2">
    <source>
        <dbReference type="ARBA" id="ARBA00010172"/>
    </source>
</evidence>
<dbReference type="EMBL" id="JAWJWF010000050">
    <property type="protein sequence ID" value="KAK6618325.1"/>
    <property type="molecule type" value="Genomic_DNA"/>
</dbReference>
<comment type="similarity">
    <text evidence="2">Belongs to the arthropod PDH family.</text>
</comment>
<evidence type="ECO:0000313" key="6">
    <source>
        <dbReference type="Proteomes" id="UP001359485"/>
    </source>
</evidence>
<proteinExistence type="inferred from homology"/>
<evidence type="ECO:0000313" key="5">
    <source>
        <dbReference type="EMBL" id="KAK6618325.1"/>
    </source>
</evidence>
<comment type="caution">
    <text evidence="5">The sequence shown here is derived from an EMBL/GenBank/DDBJ whole genome shotgun (WGS) entry which is preliminary data.</text>
</comment>
<keyword evidence="3" id="KW-0964">Secreted</keyword>
<dbReference type="Pfam" id="PF06324">
    <property type="entry name" value="Pigment_DH"/>
    <property type="match status" value="1"/>
</dbReference>
<dbReference type="InterPro" id="IPR009396">
    <property type="entry name" value="Pigment_DH"/>
</dbReference>
<organism evidence="5 6">
    <name type="scientific">Polyplax serrata</name>
    <name type="common">Common mouse louse</name>
    <dbReference type="NCBI Taxonomy" id="468196"/>
    <lineage>
        <taxon>Eukaryota</taxon>
        <taxon>Metazoa</taxon>
        <taxon>Ecdysozoa</taxon>
        <taxon>Arthropoda</taxon>
        <taxon>Hexapoda</taxon>
        <taxon>Insecta</taxon>
        <taxon>Pterygota</taxon>
        <taxon>Neoptera</taxon>
        <taxon>Paraneoptera</taxon>
        <taxon>Psocodea</taxon>
        <taxon>Troctomorpha</taxon>
        <taxon>Phthiraptera</taxon>
        <taxon>Anoplura</taxon>
        <taxon>Polyplacidae</taxon>
        <taxon>Polyplax</taxon>
    </lineage>
</organism>
<keyword evidence="6" id="KW-1185">Reference proteome</keyword>
<gene>
    <name evidence="5" type="ORF">RUM44_002777</name>
</gene>
<protein>
    <submittedName>
        <fullName evidence="5">Uncharacterized protein</fullName>
    </submittedName>
</protein>
<sequence length="65" mass="7453">MVACYPFKEEKMRDKDIARHMAKWLIKAVQNNDLAVCNLSTHKRNSEIINSILGLPKNLNDAGRK</sequence>
<evidence type="ECO:0000256" key="1">
    <source>
        <dbReference type="ARBA" id="ARBA00004613"/>
    </source>
</evidence>
<name>A0ABR1AFQ3_POLSC</name>
<evidence type="ECO:0000256" key="4">
    <source>
        <dbReference type="ARBA" id="ARBA00022815"/>
    </source>
</evidence>
<reference evidence="5 6" key="1">
    <citation type="submission" date="2023-09" db="EMBL/GenBank/DDBJ databases">
        <title>Genomes of two closely related lineages of the louse Polyplax serrata with different host specificities.</title>
        <authorList>
            <person name="Martinu J."/>
            <person name="Tarabai H."/>
            <person name="Stefka J."/>
            <person name="Hypsa V."/>
        </authorList>
    </citation>
    <scope>NUCLEOTIDE SEQUENCE [LARGE SCALE GENOMIC DNA]</scope>
    <source>
        <strain evidence="5">98ZLc_SE</strain>
    </source>
</reference>
<comment type="subcellular location">
    <subcellularLocation>
        <location evidence="1">Secreted</location>
    </subcellularLocation>
</comment>
<accession>A0ABR1AFQ3</accession>
<dbReference type="Proteomes" id="UP001359485">
    <property type="component" value="Unassembled WGS sequence"/>
</dbReference>
<evidence type="ECO:0000256" key="3">
    <source>
        <dbReference type="ARBA" id="ARBA00022525"/>
    </source>
</evidence>